<dbReference type="EMBL" id="CP031598">
    <property type="protein sequence ID" value="QEW26751.1"/>
    <property type="molecule type" value="Genomic_DNA"/>
</dbReference>
<protein>
    <submittedName>
        <fullName evidence="1">Uncharacterized protein</fullName>
    </submittedName>
</protein>
<dbReference type="RefSeq" id="WP_057816720.1">
    <property type="nucleotide sequence ID" value="NZ_CP031598.1"/>
</dbReference>
<evidence type="ECO:0000313" key="3">
    <source>
        <dbReference type="Proteomes" id="UP000051401"/>
    </source>
</evidence>
<evidence type="ECO:0000313" key="2">
    <source>
        <dbReference type="EMBL" id="QEW26751.1"/>
    </source>
</evidence>
<organism evidence="1 3">
    <name type="scientific">Roseovarius indicus</name>
    <dbReference type="NCBI Taxonomy" id="540747"/>
    <lineage>
        <taxon>Bacteria</taxon>
        <taxon>Pseudomonadati</taxon>
        <taxon>Pseudomonadota</taxon>
        <taxon>Alphaproteobacteria</taxon>
        <taxon>Rhodobacterales</taxon>
        <taxon>Roseobacteraceae</taxon>
        <taxon>Roseovarius</taxon>
    </lineage>
</organism>
<evidence type="ECO:0000313" key="1">
    <source>
        <dbReference type="EMBL" id="KRS17544.1"/>
    </source>
</evidence>
<sequence>MGLSDETFTCGSPSPRFTPGPDTWIRCPNGDRVCSFCGSLHPEDFERLAKEAADKDSSTFIDPTTKQYKWYVRRDEVPNASAGGIKFYSWHAPTDEVRNRINAVLPEAVRVSLVKIDIRAQDALEEMARRDGRLPEGGNDGTD</sequence>
<dbReference type="STRING" id="540747.SAMN04488031_101790"/>
<dbReference type="PATRIC" id="fig|540747.5.peg.5802"/>
<dbReference type="EMBL" id="LAXI01000007">
    <property type="protein sequence ID" value="KRS17544.1"/>
    <property type="molecule type" value="Genomic_DNA"/>
</dbReference>
<evidence type="ECO:0000313" key="4">
    <source>
        <dbReference type="Proteomes" id="UP000325785"/>
    </source>
</evidence>
<dbReference type="KEGG" id="rid:RIdsm_02553"/>
<dbReference type="AlphaFoldDB" id="A0A0T5P952"/>
<proteinExistence type="predicted"/>
<reference evidence="2 4" key="2">
    <citation type="submission" date="2018-08" db="EMBL/GenBank/DDBJ databases">
        <title>Genetic Globetrotter - A new plasmid hitch-hiking vast phylogenetic and geographic distances.</title>
        <authorList>
            <person name="Vollmers J."/>
            <person name="Petersen J."/>
        </authorList>
    </citation>
    <scope>NUCLEOTIDE SEQUENCE [LARGE SCALE GENOMIC DNA]</scope>
    <source>
        <strain evidence="2 4">DSM 26383</strain>
    </source>
</reference>
<accession>A0A0T5P952</accession>
<name>A0A0T5P952_9RHOB</name>
<dbReference type="Proteomes" id="UP000051401">
    <property type="component" value="Unassembled WGS sequence"/>
</dbReference>
<dbReference type="OrthoDB" id="8481937at2"/>
<dbReference type="Proteomes" id="UP000325785">
    <property type="component" value="Chromosome"/>
</dbReference>
<reference evidence="1 3" key="1">
    <citation type="submission" date="2015-04" db="EMBL/GenBank/DDBJ databases">
        <title>The draft genome sequence of Roseovarius indicus B108T.</title>
        <authorList>
            <person name="Li G."/>
            <person name="Lai Q."/>
            <person name="Shao Z."/>
            <person name="Yan P."/>
        </authorList>
    </citation>
    <scope>NUCLEOTIDE SEQUENCE [LARGE SCALE GENOMIC DNA]</scope>
    <source>
        <strain evidence="1 3">B108</strain>
    </source>
</reference>
<keyword evidence="3" id="KW-1185">Reference proteome</keyword>
<gene>
    <name evidence="2" type="ORF">RIdsm_02553</name>
    <name evidence="1" type="ORF">XM52_13800</name>
</gene>